<name>A0A1V0SLH6_9VIRU</name>
<dbReference type="GO" id="GO:0005975">
    <property type="term" value="P:carbohydrate metabolic process"/>
    <property type="evidence" value="ECO:0007669"/>
    <property type="project" value="InterPro"/>
</dbReference>
<sequence length="375" mass="44419">MLNKKEEALQVIRTCIGQKGIWASSERYRDQCWTRDFCMATSWLFMHHKDLVDLELVYNHLNNLASRQKSNGKLPILFLDDENAFVKKREEREKKEGKTPFMLKRYREGELENLTPNTRDSEVLFVITACEFLLNFNGFEYNQRYFLIYQAIHRTMKYIEDNILDNGLIHGADWRDVREDLDDKTVLTNACFLYRAYELMIKIAKQCNSDYSPYENNIQFVKNRIQKDFWNGIYFNDYPGCIKFDIFGNALVVLYGIATEDQSERIFNHVKTISGPHGIPTFETFLPPQTEKEKQVMIRDNAVIWPFTNGFMLNSMLMSGDEKWISYATEEFKKWEKLTGFYEWYDIVDGEGFGSPNQVWSAALYLRVMEKIRRE</sequence>
<accession>A0A1V0SLH6</accession>
<dbReference type="Gene3D" id="1.50.10.10">
    <property type="match status" value="1"/>
</dbReference>
<evidence type="ECO:0000313" key="1">
    <source>
        <dbReference type="EMBL" id="ARF12521.1"/>
    </source>
</evidence>
<proteinExistence type="predicted"/>
<gene>
    <name evidence="1" type="ORF">Klosneuvirus_6_83</name>
</gene>
<reference evidence="1" key="1">
    <citation type="journal article" date="2017" name="Science">
        <title>Giant viruses with an expanded complement of translation system components.</title>
        <authorList>
            <person name="Schulz F."/>
            <person name="Yutin N."/>
            <person name="Ivanova N.N."/>
            <person name="Ortega D.R."/>
            <person name="Lee T.K."/>
            <person name="Vierheilig J."/>
            <person name="Daims H."/>
            <person name="Horn M."/>
            <person name="Wagner M."/>
            <person name="Jensen G.J."/>
            <person name="Kyrpides N.C."/>
            <person name="Koonin E.V."/>
            <person name="Woyke T."/>
        </authorList>
    </citation>
    <scope>NUCLEOTIDE SEQUENCE</scope>
    <source>
        <strain evidence="1">KNV1</strain>
    </source>
</reference>
<dbReference type="EMBL" id="KY684113">
    <property type="protein sequence ID" value="ARF12521.1"/>
    <property type="molecule type" value="Genomic_DNA"/>
</dbReference>
<dbReference type="InterPro" id="IPR008928">
    <property type="entry name" value="6-hairpin_glycosidase_sf"/>
</dbReference>
<dbReference type="SUPFAM" id="SSF48208">
    <property type="entry name" value="Six-hairpin glycosidases"/>
    <property type="match status" value="1"/>
</dbReference>
<organism evidence="1">
    <name type="scientific">Klosneuvirus KNV1</name>
    <dbReference type="NCBI Taxonomy" id="1977640"/>
    <lineage>
        <taxon>Viruses</taxon>
        <taxon>Varidnaviria</taxon>
        <taxon>Bamfordvirae</taxon>
        <taxon>Nucleocytoviricota</taxon>
        <taxon>Megaviricetes</taxon>
        <taxon>Imitervirales</taxon>
        <taxon>Mimiviridae</taxon>
        <taxon>Klosneuvirinae</taxon>
        <taxon>Klosneuvirus</taxon>
    </lineage>
</organism>
<protein>
    <submittedName>
        <fullName evidence="1">Glycogen debranching enzyme alpha-1,6-glucosidase</fullName>
    </submittedName>
</protein>
<dbReference type="InterPro" id="IPR012341">
    <property type="entry name" value="6hp_glycosidase-like_sf"/>
</dbReference>